<accession>A0ABT3GDM6</accession>
<name>A0ABT3GDM6_9BACT</name>
<feature type="signal peptide" evidence="1">
    <location>
        <begin position="1"/>
        <end position="18"/>
    </location>
</feature>
<feature type="chain" id="PRO_5046821539" evidence="1">
    <location>
        <begin position="19"/>
        <end position="179"/>
    </location>
</feature>
<reference evidence="2 3" key="1">
    <citation type="submission" date="2022-10" db="EMBL/GenBank/DDBJ databases">
        <title>Luteolibacter arcticus strain CCTCC AB 2014275, whole genome shotgun sequencing project.</title>
        <authorList>
            <person name="Zhao G."/>
            <person name="Shen L."/>
        </authorList>
    </citation>
    <scope>NUCLEOTIDE SEQUENCE [LARGE SCALE GENOMIC DNA]</scope>
    <source>
        <strain evidence="2 3">CCTCC AB 2014275</strain>
    </source>
</reference>
<dbReference type="EMBL" id="JAPDDT010000001">
    <property type="protein sequence ID" value="MCW1921732.1"/>
    <property type="molecule type" value="Genomic_DNA"/>
</dbReference>
<keyword evidence="3" id="KW-1185">Reference proteome</keyword>
<evidence type="ECO:0000313" key="2">
    <source>
        <dbReference type="EMBL" id="MCW1921732.1"/>
    </source>
</evidence>
<sequence>MKPLLLLLALAVPLAATTISVVPVHEPLSMHGTDVDEGITETGEALQATVAARPMALTGAFPEVLVDAIRSPHKLPTNNPNYKIEEVNLLVLCNIGITAETKEDGLHVALNVSQLAVPEGVDLTARQVLKLALVAIRKTLEDYQRPQSEPLQVQVAIAGVDDGTASLKDLETTYKLGGE</sequence>
<keyword evidence="1" id="KW-0732">Signal</keyword>
<evidence type="ECO:0000256" key="1">
    <source>
        <dbReference type="SAM" id="SignalP"/>
    </source>
</evidence>
<dbReference type="RefSeq" id="WP_264485841.1">
    <property type="nucleotide sequence ID" value="NZ_JAPDDT010000001.1"/>
</dbReference>
<gene>
    <name evidence="2" type="ORF">OKA05_04155</name>
</gene>
<dbReference type="Proteomes" id="UP001320876">
    <property type="component" value="Unassembled WGS sequence"/>
</dbReference>
<protein>
    <submittedName>
        <fullName evidence="2">Uncharacterized protein</fullName>
    </submittedName>
</protein>
<evidence type="ECO:0000313" key="3">
    <source>
        <dbReference type="Proteomes" id="UP001320876"/>
    </source>
</evidence>
<comment type="caution">
    <text evidence="2">The sequence shown here is derived from an EMBL/GenBank/DDBJ whole genome shotgun (WGS) entry which is preliminary data.</text>
</comment>
<organism evidence="2 3">
    <name type="scientific">Luteolibacter arcticus</name>
    <dbReference type="NCBI Taxonomy" id="1581411"/>
    <lineage>
        <taxon>Bacteria</taxon>
        <taxon>Pseudomonadati</taxon>
        <taxon>Verrucomicrobiota</taxon>
        <taxon>Verrucomicrobiia</taxon>
        <taxon>Verrucomicrobiales</taxon>
        <taxon>Verrucomicrobiaceae</taxon>
        <taxon>Luteolibacter</taxon>
    </lineage>
</organism>
<proteinExistence type="predicted"/>